<comment type="caution">
    <text evidence="2">The sequence shown here is derived from an EMBL/GenBank/DDBJ whole genome shotgun (WGS) entry which is preliminary data.</text>
</comment>
<name>A0AAN7SX70_9EURO</name>
<dbReference type="InterPro" id="IPR054293">
    <property type="entry name" value="DUF7029"/>
</dbReference>
<evidence type="ECO:0000313" key="3">
    <source>
        <dbReference type="Proteomes" id="UP001309876"/>
    </source>
</evidence>
<dbReference type="Pfam" id="PF22974">
    <property type="entry name" value="DUF7029"/>
    <property type="match status" value="1"/>
</dbReference>
<evidence type="ECO:0000259" key="1">
    <source>
        <dbReference type="Pfam" id="PF22974"/>
    </source>
</evidence>
<proteinExistence type="predicted"/>
<protein>
    <recommendedName>
        <fullName evidence="1">DUF7029 domain-containing protein</fullName>
    </recommendedName>
</protein>
<reference evidence="2 3" key="1">
    <citation type="submission" date="2023-08" db="EMBL/GenBank/DDBJ databases">
        <title>Black Yeasts Isolated from many extreme environments.</title>
        <authorList>
            <person name="Coleine C."/>
            <person name="Stajich J.E."/>
            <person name="Selbmann L."/>
        </authorList>
    </citation>
    <scope>NUCLEOTIDE SEQUENCE [LARGE SCALE GENOMIC DNA]</scope>
    <source>
        <strain evidence="2 3">CCFEE 5910</strain>
    </source>
</reference>
<dbReference type="Proteomes" id="UP001309876">
    <property type="component" value="Unassembled WGS sequence"/>
</dbReference>
<evidence type="ECO:0000313" key="2">
    <source>
        <dbReference type="EMBL" id="KAK5083504.1"/>
    </source>
</evidence>
<dbReference type="AlphaFoldDB" id="A0AAN7SX70"/>
<dbReference type="EMBL" id="JAVRRJ010000006">
    <property type="protein sequence ID" value="KAK5083504.1"/>
    <property type="molecule type" value="Genomic_DNA"/>
</dbReference>
<accession>A0AAN7SX70</accession>
<feature type="domain" description="DUF7029" evidence="1">
    <location>
        <begin position="2"/>
        <end position="63"/>
    </location>
</feature>
<sequence>MSFDSALAAWSLHDTFVMITNHAGCRTSDEHTVYHVEMANHDRDARLIVFKTQSFRLREVTHKLNVEIGDHITHHINTMALIARQDAATSTIEQESSTSLSTTFDYPSPTALATGTSLAADVSFSRLNTTLLPPDSSIVEFLPYANIHENIRLSCQNCTMTGNIELKAGGFSVTDSDPKVLMDFFDDGFLEFDASNIAAMMDFEVELLPGLNVLEYTAQLPSIPLGAIVIAGVLKFGPILDLAFPMAITLNSPMVFRTGFSLSAPPSTKIYLNMSEPNSSFTSGLSETKLEALPFTANTEALSFNLTIGFNPQLILGAGIGSDTLNASADGGIGVYLDLPQLATTVDIVDRGDENCEPSVSEDAQDGLIRVSSSAMFGGGAQWDVGVEVLNIGYEHGEAVPLLETEIVLPVQCLMWDDEAESLVKAVPLQKVDTSSDDNGNGGSKQNWAVNIRPMKATISMCMLAVVLVMLFL</sequence>
<organism evidence="2 3">
    <name type="scientific">Lithohypha guttulata</name>
    <dbReference type="NCBI Taxonomy" id="1690604"/>
    <lineage>
        <taxon>Eukaryota</taxon>
        <taxon>Fungi</taxon>
        <taxon>Dikarya</taxon>
        <taxon>Ascomycota</taxon>
        <taxon>Pezizomycotina</taxon>
        <taxon>Eurotiomycetes</taxon>
        <taxon>Chaetothyriomycetidae</taxon>
        <taxon>Chaetothyriales</taxon>
        <taxon>Trichomeriaceae</taxon>
        <taxon>Lithohypha</taxon>
    </lineage>
</organism>
<keyword evidence="3" id="KW-1185">Reference proteome</keyword>
<gene>
    <name evidence="2" type="ORF">LTR05_006006</name>
</gene>